<dbReference type="HOGENOM" id="CLU_3382377_0_0_5"/>
<dbReference type="EMBL" id="ADTV01000064">
    <property type="protein sequence ID" value="EFG83097.1"/>
    <property type="molecule type" value="Genomic_DNA"/>
</dbReference>
<gene>
    <name evidence="1" type="ORF">GXY_15417</name>
</gene>
<proteinExistence type="predicted"/>
<accession>D5QIV2</accession>
<evidence type="ECO:0000313" key="1">
    <source>
        <dbReference type="EMBL" id="EFG83097.1"/>
    </source>
</evidence>
<reference evidence="1 2" key="1">
    <citation type="journal article" date="2010" name="J. Bacteriol.">
        <title>Genome sequence of a cellulose-producing bacterium, Gluconacetobacter hansenii ATCC 23769.</title>
        <authorList>
            <person name="Iyer P.R."/>
            <person name="Geib S.M."/>
            <person name="Catchmark J."/>
            <person name="Kao T.H."/>
            <person name="Tien M."/>
        </authorList>
    </citation>
    <scope>NUCLEOTIDE SEQUENCE [LARGE SCALE GENOMIC DNA]</scope>
    <source>
        <strain evidence="1 2">ATCC 23769</strain>
    </source>
</reference>
<protein>
    <submittedName>
        <fullName evidence="1">Uncharacterized protein</fullName>
    </submittedName>
</protein>
<sequence>MHIHDSCGEIASPMDGRKDIMQSIWLGRVRAST</sequence>
<dbReference type="Proteomes" id="UP000006468">
    <property type="component" value="Chromosome"/>
</dbReference>
<name>D5QIV2_NOVHA</name>
<comment type="caution">
    <text evidence="1">The sequence shown here is derived from an EMBL/GenBank/DDBJ whole genome shotgun (WGS) entry which is preliminary data.</text>
</comment>
<dbReference type="AlphaFoldDB" id="D5QIV2"/>
<evidence type="ECO:0000313" key="2">
    <source>
        <dbReference type="Proteomes" id="UP000006468"/>
    </source>
</evidence>
<organism evidence="1 2">
    <name type="scientific">Novacetimonas hansenii ATCC 23769</name>
    <dbReference type="NCBI Taxonomy" id="714995"/>
    <lineage>
        <taxon>Bacteria</taxon>
        <taxon>Pseudomonadati</taxon>
        <taxon>Pseudomonadota</taxon>
        <taxon>Alphaproteobacteria</taxon>
        <taxon>Acetobacterales</taxon>
        <taxon>Acetobacteraceae</taxon>
        <taxon>Novacetimonas</taxon>
    </lineage>
</organism>